<dbReference type="InterPro" id="IPR009080">
    <property type="entry name" value="tRNAsynth_Ia_anticodon-bd"/>
</dbReference>
<dbReference type="NCBIfam" id="TIGR00398">
    <property type="entry name" value="metG"/>
    <property type="match status" value="1"/>
</dbReference>
<dbReference type="EMBL" id="DS268113">
    <property type="protein sequence ID" value="KMM72239.1"/>
    <property type="molecule type" value="Genomic_DNA"/>
</dbReference>
<dbReference type="InterPro" id="IPR014758">
    <property type="entry name" value="Met-tRNA_synth"/>
</dbReference>
<dbReference type="GO" id="GO:0006431">
    <property type="term" value="P:methionyl-tRNA aminoacylation"/>
    <property type="evidence" value="ECO:0007669"/>
    <property type="project" value="InterPro"/>
</dbReference>
<name>A0A0J6FT28_COCPO</name>
<evidence type="ECO:0000256" key="7">
    <source>
        <dbReference type="ARBA" id="ARBA00023146"/>
    </source>
</evidence>
<evidence type="ECO:0000256" key="1">
    <source>
        <dbReference type="ARBA" id="ARBA00005594"/>
    </source>
</evidence>
<evidence type="ECO:0000256" key="8">
    <source>
        <dbReference type="ARBA" id="ARBA00047364"/>
    </source>
</evidence>
<dbReference type="PANTHER" id="PTHR43326:SF1">
    <property type="entry name" value="METHIONINE--TRNA LIGASE, MITOCHONDRIAL"/>
    <property type="match status" value="1"/>
</dbReference>
<dbReference type="VEuPathDB" id="FungiDB:CPAG_08536"/>
<dbReference type="OrthoDB" id="24670at2759"/>
<dbReference type="GO" id="GO:0005524">
    <property type="term" value="F:ATP binding"/>
    <property type="evidence" value="ECO:0007669"/>
    <property type="project" value="UniProtKB-KW"/>
</dbReference>
<dbReference type="Gene3D" id="3.40.50.620">
    <property type="entry name" value="HUPs"/>
    <property type="match status" value="1"/>
</dbReference>
<evidence type="ECO:0000256" key="6">
    <source>
        <dbReference type="ARBA" id="ARBA00022917"/>
    </source>
</evidence>
<proteinExistence type="inferred from homology"/>
<dbReference type="GO" id="GO:0005739">
    <property type="term" value="C:mitochondrion"/>
    <property type="evidence" value="ECO:0007669"/>
    <property type="project" value="UniProtKB-ARBA"/>
</dbReference>
<evidence type="ECO:0000256" key="5">
    <source>
        <dbReference type="ARBA" id="ARBA00022840"/>
    </source>
</evidence>
<evidence type="ECO:0000256" key="2">
    <source>
        <dbReference type="ARBA" id="ARBA00012838"/>
    </source>
</evidence>
<dbReference type="Pfam" id="PF09334">
    <property type="entry name" value="tRNA-synt_1g"/>
    <property type="match status" value="1"/>
</dbReference>
<dbReference type="InterPro" id="IPR014729">
    <property type="entry name" value="Rossmann-like_a/b/a_fold"/>
</dbReference>
<dbReference type="EC" id="6.1.1.10" evidence="2"/>
<dbReference type="AlphaFoldDB" id="A0A0J6FT28"/>
<protein>
    <recommendedName>
        <fullName evidence="9">Probable methionine--tRNA ligase, mitochondrial</fullName>
        <ecNumber evidence="2">6.1.1.10</ecNumber>
    </recommendedName>
</protein>
<keyword evidence="7 10" id="KW-0030">Aminoacyl-tRNA synthetase</keyword>
<dbReference type="InterPro" id="IPR015413">
    <property type="entry name" value="Methionyl/Leucyl_tRNA_Synth"/>
</dbReference>
<dbReference type="CDD" id="cd07957">
    <property type="entry name" value="Anticodon_Ia_Met"/>
    <property type="match status" value="1"/>
</dbReference>
<dbReference type="Pfam" id="PF19303">
    <property type="entry name" value="Anticodon_3"/>
    <property type="match status" value="1"/>
</dbReference>
<dbReference type="Proteomes" id="UP000054567">
    <property type="component" value="Unassembled WGS sequence"/>
</dbReference>
<evidence type="ECO:0000256" key="9">
    <source>
        <dbReference type="ARBA" id="ARBA00068817"/>
    </source>
</evidence>
<accession>A0A0J6FT28</accession>
<evidence type="ECO:0000256" key="3">
    <source>
        <dbReference type="ARBA" id="ARBA00022598"/>
    </source>
</evidence>
<evidence type="ECO:0000313" key="14">
    <source>
        <dbReference type="Proteomes" id="UP000054567"/>
    </source>
</evidence>
<keyword evidence="4 10" id="KW-0547">Nucleotide-binding</keyword>
<dbReference type="FunFam" id="2.170.220.10:FF:000001">
    <property type="entry name" value="methionine--tRNA ligase, mitochondrial"/>
    <property type="match status" value="1"/>
</dbReference>
<evidence type="ECO:0000256" key="4">
    <source>
        <dbReference type="ARBA" id="ARBA00022741"/>
    </source>
</evidence>
<dbReference type="SUPFAM" id="SSF47323">
    <property type="entry name" value="Anticodon-binding domain of a subclass of class I aminoacyl-tRNA synthetases"/>
    <property type="match status" value="1"/>
</dbReference>
<dbReference type="Gene3D" id="1.10.730.10">
    <property type="entry name" value="Isoleucyl-tRNA Synthetase, Domain 1"/>
    <property type="match status" value="1"/>
</dbReference>
<evidence type="ECO:0000313" key="13">
    <source>
        <dbReference type="EMBL" id="KMM72239.1"/>
    </source>
</evidence>
<dbReference type="InterPro" id="IPR041872">
    <property type="entry name" value="Anticodon_Met"/>
</dbReference>
<reference evidence="13 14" key="1">
    <citation type="submission" date="2007-06" db="EMBL/GenBank/DDBJ databases">
        <title>The Genome Sequence of Coccidioides posadasii RMSCC_3488.</title>
        <authorList>
            <consortium name="Coccidioides Genome Resources Consortium"/>
            <consortium name="The Broad Institute Genome Sequencing Platform"/>
            <person name="Henn M.R."/>
            <person name="Sykes S."/>
            <person name="Young S."/>
            <person name="Jaffe D."/>
            <person name="Berlin A."/>
            <person name="Alvarez P."/>
            <person name="Butler J."/>
            <person name="Gnerre S."/>
            <person name="Grabherr M."/>
            <person name="Mauceli E."/>
            <person name="Brockman W."/>
            <person name="Kodira C."/>
            <person name="Alvarado L."/>
            <person name="Zeng Q."/>
            <person name="Crawford M."/>
            <person name="Antoine C."/>
            <person name="Devon K."/>
            <person name="Galgiani J."/>
            <person name="Orsborn K."/>
            <person name="Lewis M.L."/>
            <person name="Nusbaum C."/>
            <person name="Galagan J."/>
            <person name="Birren B."/>
        </authorList>
    </citation>
    <scope>NUCLEOTIDE SEQUENCE [LARGE SCALE GENOMIC DNA]</scope>
    <source>
        <strain evidence="13 14">RMSCC 3488</strain>
    </source>
</reference>
<dbReference type="CDD" id="cd00814">
    <property type="entry name" value="MetRS_core"/>
    <property type="match status" value="1"/>
</dbReference>
<comment type="catalytic activity">
    <reaction evidence="8">
        <text>tRNA(Met) + L-methionine + ATP = L-methionyl-tRNA(Met) + AMP + diphosphate</text>
        <dbReference type="Rhea" id="RHEA:13481"/>
        <dbReference type="Rhea" id="RHEA-COMP:9667"/>
        <dbReference type="Rhea" id="RHEA-COMP:9698"/>
        <dbReference type="ChEBI" id="CHEBI:30616"/>
        <dbReference type="ChEBI" id="CHEBI:33019"/>
        <dbReference type="ChEBI" id="CHEBI:57844"/>
        <dbReference type="ChEBI" id="CHEBI:78442"/>
        <dbReference type="ChEBI" id="CHEBI:78530"/>
        <dbReference type="ChEBI" id="CHEBI:456215"/>
        <dbReference type="EC" id="6.1.1.10"/>
    </reaction>
</comment>
<evidence type="ECO:0000259" key="12">
    <source>
        <dbReference type="Pfam" id="PF19303"/>
    </source>
</evidence>
<keyword evidence="3 10" id="KW-0436">Ligase</keyword>
<keyword evidence="6 10" id="KW-0648">Protein biosynthesis</keyword>
<keyword evidence="5 10" id="KW-0067">ATP-binding</keyword>
<organism evidence="13 14">
    <name type="scientific">Coccidioides posadasii RMSCC 3488</name>
    <dbReference type="NCBI Taxonomy" id="454284"/>
    <lineage>
        <taxon>Eukaryota</taxon>
        <taxon>Fungi</taxon>
        <taxon>Dikarya</taxon>
        <taxon>Ascomycota</taxon>
        <taxon>Pezizomycotina</taxon>
        <taxon>Eurotiomycetes</taxon>
        <taxon>Eurotiomycetidae</taxon>
        <taxon>Onygenales</taxon>
        <taxon>Onygenaceae</taxon>
        <taxon>Coccidioides</taxon>
    </lineage>
</organism>
<reference evidence="14" key="3">
    <citation type="journal article" date="2010" name="Genome Res.">
        <title>Population genomic sequencing of Coccidioides fungi reveals recent hybridization and transposon control.</title>
        <authorList>
            <person name="Neafsey D.E."/>
            <person name="Barker B.M."/>
            <person name="Sharpton T.J."/>
            <person name="Stajich J.E."/>
            <person name="Park D.J."/>
            <person name="Whiston E."/>
            <person name="Hung C.-Y."/>
            <person name="McMahan C."/>
            <person name="White J."/>
            <person name="Sykes S."/>
            <person name="Heiman D."/>
            <person name="Young S."/>
            <person name="Zeng Q."/>
            <person name="Abouelleil A."/>
            <person name="Aftuck L."/>
            <person name="Bessette D."/>
            <person name="Brown A."/>
            <person name="FitzGerald M."/>
            <person name="Lui A."/>
            <person name="Macdonald J.P."/>
            <person name="Priest M."/>
            <person name="Orbach M.J."/>
            <person name="Galgiani J.N."/>
            <person name="Kirkland T.N."/>
            <person name="Cole G.T."/>
            <person name="Birren B.W."/>
            <person name="Henn M.R."/>
            <person name="Taylor J.W."/>
            <person name="Rounsley S.D."/>
        </authorList>
    </citation>
    <scope>NUCLEOTIDE SEQUENCE [LARGE SCALE GENOMIC DNA]</scope>
    <source>
        <strain evidence="14">RMSCC 3488</strain>
    </source>
</reference>
<dbReference type="PANTHER" id="PTHR43326">
    <property type="entry name" value="METHIONYL-TRNA SYNTHETASE"/>
    <property type="match status" value="1"/>
</dbReference>
<dbReference type="InterPro" id="IPR033911">
    <property type="entry name" value="MetRS_core"/>
</dbReference>
<dbReference type="Gene3D" id="2.170.220.10">
    <property type="match status" value="1"/>
</dbReference>
<dbReference type="InterPro" id="IPR023457">
    <property type="entry name" value="Met-tRNA_synth_2"/>
</dbReference>
<feature type="domain" description="Methionyl-tRNA synthetase anticodon-binding" evidence="12">
    <location>
        <begin position="449"/>
        <end position="542"/>
    </location>
</feature>
<feature type="domain" description="Methionyl/Leucyl tRNA synthetase" evidence="11">
    <location>
        <begin position="51"/>
        <end position="418"/>
    </location>
</feature>
<reference evidence="14" key="2">
    <citation type="journal article" date="2009" name="Genome Res.">
        <title>Comparative genomic analyses of the human fungal pathogens Coccidioides and their relatives.</title>
        <authorList>
            <person name="Sharpton T.J."/>
            <person name="Stajich J.E."/>
            <person name="Rounsley S.D."/>
            <person name="Gardner M.J."/>
            <person name="Wortman J.R."/>
            <person name="Jordar V.S."/>
            <person name="Maiti R."/>
            <person name="Kodira C.D."/>
            <person name="Neafsey D.E."/>
            <person name="Zeng Q."/>
            <person name="Hung C.-Y."/>
            <person name="McMahan C."/>
            <person name="Muszewska A."/>
            <person name="Grynberg M."/>
            <person name="Mandel M.A."/>
            <person name="Kellner E.M."/>
            <person name="Barker B.M."/>
            <person name="Galgiani J.N."/>
            <person name="Orbach M.J."/>
            <person name="Kirkland T.N."/>
            <person name="Cole G.T."/>
            <person name="Henn M.R."/>
            <person name="Birren B.W."/>
            <person name="Taylor J.W."/>
        </authorList>
    </citation>
    <scope>NUCLEOTIDE SEQUENCE [LARGE SCALE GENOMIC DNA]</scope>
    <source>
        <strain evidence="14">RMSCC 3488</strain>
    </source>
</reference>
<evidence type="ECO:0000259" key="11">
    <source>
        <dbReference type="Pfam" id="PF09334"/>
    </source>
</evidence>
<evidence type="ECO:0000256" key="10">
    <source>
        <dbReference type="RuleBase" id="RU363039"/>
    </source>
</evidence>
<comment type="similarity">
    <text evidence="1 10">Belongs to the class-I aminoacyl-tRNA synthetase family.</text>
</comment>
<dbReference type="PRINTS" id="PR01041">
    <property type="entry name" value="TRNASYNTHMET"/>
</dbReference>
<gene>
    <name evidence="13" type="ORF">CPAG_08536</name>
</gene>
<sequence length="584" mass="66832">MLDFGLRVLPLISRLPKSPRRPWQRAPCRRTIPLLTRRGVASASSNQRKPYYVTTPIFYVNASPHVGHLYTLILADILKRWQVLLGNNDAQLLTGTDEHGIKIQQAAASHGLEPIKLCDQNCQTFKDLAQKANVQHDHFIRTTDPEHRDAVQYFWEMLDHRGYIYTAKHEGWYSVSDETFYPSNAVHATLDPATGRKIMSTIETGKEVEWFSETNYHFRLSAFKDRLLDFYRENPTFIRPKRYMDNIVQSVSSGLTDLSISRPVQRLTWGIRVPGDDTQTIYVWLDALINYLTYAGYPFTPGKENQSIWPANVHVVGKDILRFHCVYWPAFLMALDLPLPRQVLSHAHWTIGREKMSKSTGNVVNPMYALARFGVDPLRFYLAHDGGLSDDADYENAFVTERYKKTLQWGVGNLTSRLVRSKKWNVRRSIEWGVEGRFPPPSEADRKHQQLLEGIRDVTRSWMDDLNPRKAAESVVGIIHETNKYFQEARPWSMAEQSGNTEPTELSRVIYNTAESLRIAGILLQPFMPEKSARLLDMLGVAGDPEKRSFEAAIFGADEHYGVPLVELKKGTEATLFPPLVTEN</sequence>
<dbReference type="GO" id="GO:0004825">
    <property type="term" value="F:methionine-tRNA ligase activity"/>
    <property type="evidence" value="ECO:0007669"/>
    <property type="project" value="UniProtKB-EC"/>
</dbReference>
<dbReference type="SUPFAM" id="SSF52374">
    <property type="entry name" value="Nucleotidylyl transferase"/>
    <property type="match status" value="1"/>
</dbReference>